<reference evidence="2 3" key="1">
    <citation type="submission" date="2019-07" db="EMBL/GenBank/DDBJ databases">
        <title>Whole genome shotgun sequence of Alkalibacterium kapii NBRC 103247.</title>
        <authorList>
            <person name="Hosoyama A."/>
            <person name="Uohara A."/>
            <person name="Ohji S."/>
            <person name="Ichikawa N."/>
        </authorList>
    </citation>
    <scope>NUCLEOTIDE SEQUENCE [LARGE SCALE GENOMIC DNA]</scope>
    <source>
        <strain evidence="2 3">NBRC 103247</strain>
    </source>
</reference>
<keyword evidence="3" id="KW-1185">Reference proteome</keyword>
<dbReference type="RefSeq" id="WP_146924565.1">
    <property type="nucleotide sequence ID" value="NZ_BJUY01000018.1"/>
</dbReference>
<evidence type="ECO:0000313" key="2">
    <source>
        <dbReference type="EMBL" id="GEK91739.1"/>
    </source>
</evidence>
<dbReference type="EMBL" id="BJUY01000018">
    <property type="protein sequence ID" value="GEK91739.1"/>
    <property type="molecule type" value="Genomic_DNA"/>
</dbReference>
<dbReference type="Pfam" id="PF00403">
    <property type="entry name" value="HMA"/>
    <property type="match status" value="1"/>
</dbReference>
<feature type="domain" description="HMA" evidence="1">
    <location>
        <begin position="1"/>
        <end position="66"/>
    </location>
</feature>
<organism evidence="2 3">
    <name type="scientific">Alkalibacterium kapii</name>
    <dbReference type="NCBI Taxonomy" id="426704"/>
    <lineage>
        <taxon>Bacteria</taxon>
        <taxon>Bacillati</taxon>
        <taxon>Bacillota</taxon>
        <taxon>Bacilli</taxon>
        <taxon>Lactobacillales</taxon>
        <taxon>Carnobacteriaceae</taxon>
        <taxon>Alkalibacterium</taxon>
    </lineage>
</organism>
<name>A0A511AU70_9LACT</name>
<dbReference type="OrthoDB" id="9813965at2"/>
<dbReference type="Gene3D" id="3.30.70.100">
    <property type="match status" value="1"/>
</dbReference>
<evidence type="ECO:0000259" key="1">
    <source>
        <dbReference type="PROSITE" id="PS50846"/>
    </source>
</evidence>
<dbReference type="InterPro" id="IPR036163">
    <property type="entry name" value="HMA_dom_sf"/>
</dbReference>
<protein>
    <recommendedName>
        <fullName evidence="1">HMA domain-containing protein</fullName>
    </recommendedName>
</protein>
<dbReference type="PROSITE" id="PS50846">
    <property type="entry name" value="HMA_2"/>
    <property type="match status" value="1"/>
</dbReference>
<sequence>MIKEVTVEGMKCQGCANTVKENFSSIEGVDSVEVDVANNKVTVESQKEIDKQTLKSALSDTKYTVKG</sequence>
<gene>
    <name evidence="2" type="ORF">AKA01nite_13610</name>
</gene>
<dbReference type="AlphaFoldDB" id="A0A511AU70"/>
<dbReference type="Proteomes" id="UP000321662">
    <property type="component" value="Unassembled WGS sequence"/>
</dbReference>
<dbReference type="InterPro" id="IPR006121">
    <property type="entry name" value="HMA_dom"/>
</dbReference>
<dbReference type="CDD" id="cd00371">
    <property type="entry name" value="HMA"/>
    <property type="match status" value="1"/>
</dbReference>
<dbReference type="GO" id="GO:0046872">
    <property type="term" value="F:metal ion binding"/>
    <property type="evidence" value="ECO:0007669"/>
    <property type="project" value="InterPro"/>
</dbReference>
<comment type="caution">
    <text evidence="2">The sequence shown here is derived from an EMBL/GenBank/DDBJ whole genome shotgun (WGS) entry which is preliminary data.</text>
</comment>
<accession>A0A511AU70</accession>
<proteinExistence type="predicted"/>
<evidence type="ECO:0000313" key="3">
    <source>
        <dbReference type="Proteomes" id="UP000321662"/>
    </source>
</evidence>
<dbReference type="SUPFAM" id="SSF55008">
    <property type="entry name" value="HMA, heavy metal-associated domain"/>
    <property type="match status" value="1"/>
</dbReference>